<protein>
    <recommendedName>
        <fullName evidence="2">DUF2130 domain-containing protein</fullName>
    </recommendedName>
</protein>
<dbReference type="InterPro" id="IPR019219">
    <property type="entry name" value="DUF2130"/>
</dbReference>
<gene>
    <name evidence="1" type="ORF">LCGC14_2864640</name>
</gene>
<evidence type="ECO:0008006" key="2">
    <source>
        <dbReference type="Google" id="ProtNLM"/>
    </source>
</evidence>
<name>A0A0F9AVT0_9ZZZZ</name>
<dbReference type="AlphaFoldDB" id="A0A0F9AVT0"/>
<reference evidence="1" key="1">
    <citation type="journal article" date="2015" name="Nature">
        <title>Complex archaea that bridge the gap between prokaryotes and eukaryotes.</title>
        <authorList>
            <person name="Spang A."/>
            <person name="Saw J.H."/>
            <person name="Jorgensen S.L."/>
            <person name="Zaremba-Niedzwiedzka K."/>
            <person name="Martijn J."/>
            <person name="Lind A.E."/>
            <person name="van Eijk R."/>
            <person name="Schleper C."/>
            <person name="Guy L."/>
            <person name="Ettema T.J."/>
        </authorList>
    </citation>
    <scope>NUCLEOTIDE SEQUENCE</scope>
</reference>
<proteinExistence type="predicted"/>
<organism evidence="1">
    <name type="scientific">marine sediment metagenome</name>
    <dbReference type="NCBI Taxonomy" id="412755"/>
    <lineage>
        <taxon>unclassified sequences</taxon>
        <taxon>metagenomes</taxon>
        <taxon>ecological metagenomes</taxon>
    </lineage>
</organism>
<evidence type="ECO:0000313" key="1">
    <source>
        <dbReference type="EMBL" id="KKK76341.1"/>
    </source>
</evidence>
<accession>A0A0F9AVT0</accession>
<sequence length="178" mass="20000">ILWESKNTKDFQKTWIGKLKSDQQDAKADIAVIMSVTLPDGIDSFDMYDGVWVTDYNSLKGLATALRQGLIEVARQKLITTGQDSIKDILYQYITGQEFTMRIRAAVEAFQRMNDELGKEKRAMTKIWNSREKQITTVIENVAGIHGSIEGLVGGQKALPEIETLSLESIADEDEELD</sequence>
<comment type="caution">
    <text evidence="1">The sequence shown here is derived from an EMBL/GenBank/DDBJ whole genome shotgun (WGS) entry which is preliminary data.</text>
</comment>
<dbReference type="Pfam" id="PF09903">
    <property type="entry name" value="DUF2130"/>
    <property type="match status" value="1"/>
</dbReference>
<dbReference type="EMBL" id="LAZR01055450">
    <property type="protein sequence ID" value="KKK76341.1"/>
    <property type="molecule type" value="Genomic_DNA"/>
</dbReference>
<feature type="non-terminal residue" evidence="1">
    <location>
        <position position="1"/>
    </location>
</feature>